<dbReference type="SUPFAM" id="SSF46785">
    <property type="entry name" value="Winged helix' DNA-binding domain"/>
    <property type="match status" value="1"/>
</dbReference>
<feature type="domain" description="TIR" evidence="5">
    <location>
        <begin position="61"/>
        <end position="230"/>
    </location>
</feature>
<dbReference type="InterPro" id="IPR036390">
    <property type="entry name" value="WH_DNA-bd_sf"/>
</dbReference>
<dbReference type="KEGG" id="rarg:115737174"/>
<dbReference type="InterPro" id="IPR035897">
    <property type="entry name" value="Toll_tir_struct_dom_sf"/>
</dbReference>
<name>A0A8B8NR93_9MYRT</name>
<feature type="compositionally biased region" description="Low complexity" evidence="4">
    <location>
        <begin position="30"/>
        <end position="51"/>
    </location>
</feature>
<dbReference type="GO" id="GO:0006952">
    <property type="term" value="P:defense response"/>
    <property type="evidence" value="ECO:0007669"/>
    <property type="project" value="UniProtKB-KW"/>
</dbReference>
<evidence type="ECO:0000256" key="2">
    <source>
        <dbReference type="ARBA" id="ARBA00022737"/>
    </source>
</evidence>
<dbReference type="InterPro" id="IPR000157">
    <property type="entry name" value="TIR_dom"/>
</dbReference>
<dbReference type="Pfam" id="PF01582">
    <property type="entry name" value="TIR"/>
    <property type="match status" value="1"/>
</dbReference>
<keyword evidence="2" id="KW-0677">Repeat</keyword>
<dbReference type="InterPro" id="IPR027417">
    <property type="entry name" value="P-loop_NTPase"/>
</dbReference>
<dbReference type="InterPro" id="IPR058192">
    <property type="entry name" value="WHD_ROQ1-like"/>
</dbReference>
<proteinExistence type="predicted"/>
<dbReference type="InterPro" id="IPR042197">
    <property type="entry name" value="Apaf_helical"/>
</dbReference>
<dbReference type="Gene3D" id="1.10.8.430">
    <property type="entry name" value="Helical domain of apoptotic protease-activating factors"/>
    <property type="match status" value="1"/>
</dbReference>
<dbReference type="AlphaFoldDB" id="A0A8B8NR93"/>
<keyword evidence="6" id="KW-1185">Reference proteome</keyword>
<evidence type="ECO:0000256" key="3">
    <source>
        <dbReference type="ARBA" id="ARBA00022821"/>
    </source>
</evidence>
<keyword evidence="1" id="KW-0433">Leucine-rich repeat</keyword>
<dbReference type="RefSeq" id="XP_030525037.2">
    <property type="nucleotide sequence ID" value="XM_030669177.2"/>
</dbReference>
<dbReference type="PANTHER" id="PTHR11017:SF570">
    <property type="entry name" value="DISEASE RESISTANCE PROTEIN (TIR-NBS CLASS)-RELATED"/>
    <property type="match status" value="1"/>
</dbReference>
<dbReference type="Gene3D" id="3.40.50.300">
    <property type="entry name" value="P-loop containing nucleotide triphosphate hydrolases"/>
    <property type="match status" value="1"/>
</dbReference>
<dbReference type="GeneID" id="115737174"/>
<protein>
    <submittedName>
        <fullName evidence="7">Disease resistance protein RUN1-like</fullName>
    </submittedName>
</protein>
<gene>
    <name evidence="7" type="primary">LOC115737174</name>
</gene>
<dbReference type="PRINTS" id="PR00364">
    <property type="entry name" value="DISEASERSIST"/>
</dbReference>
<evidence type="ECO:0000313" key="7">
    <source>
        <dbReference type="RefSeq" id="XP_030525037.2"/>
    </source>
</evidence>
<dbReference type="InterPro" id="IPR044974">
    <property type="entry name" value="Disease_R_plants"/>
</dbReference>
<dbReference type="PANTHER" id="PTHR11017">
    <property type="entry name" value="LEUCINE-RICH REPEAT-CONTAINING PROTEIN"/>
    <property type="match status" value="1"/>
</dbReference>
<accession>A0A8B8NR93</accession>
<dbReference type="GO" id="GO:0007165">
    <property type="term" value="P:signal transduction"/>
    <property type="evidence" value="ECO:0007669"/>
    <property type="project" value="InterPro"/>
</dbReference>
<dbReference type="Proteomes" id="UP000827889">
    <property type="component" value="Chromosome 5"/>
</dbReference>
<dbReference type="GO" id="GO:0043531">
    <property type="term" value="F:ADP binding"/>
    <property type="evidence" value="ECO:0007669"/>
    <property type="project" value="InterPro"/>
</dbReference>
<reference evidence="7" key="1">
    <citation type="submission" date="2025-08" db="UniProtKB">
        <authorList>
            <consortium name="RefSeq"/>
        </authorList>
    </citation>
    <scope>IDENTIFICATION</scope>
    <source>
        <tissue evidence="7">Leaf</tissue>
    </source>
</reference>
<dbReference type="Pfam" id="PF23282">
    <property type="entry name" value="WHD_ROQ1"/>
    <property type="match status" value="1"/>
</dbReference>
<dbReference type="SUPFAM" id="SSF52540">
    <property type="entry name" value="P-loop containing nucleoside triphosphate hydrolases"/>
    <property type="match status" value="1"/>
</dbReference>
<dbReference type="SUPFAM" id="SSF52200">
    <property type="entry name" value="Toll/Interleukin receptor TIR domain"/>
    <property type="match status" value="1"/>
</dbReference>
<organism evidence="6 7">
    <name type="scientific">Rhodamnia argentea</name>
    <dbReference type="NCBI Taxonomy" id="178133"/>
    <lineage>
        <taxon>Eukaryota</taxon>
        <taxon>Viridiplantae</taxon>
        <taxon>Streptophyta</taxon>
        <taxon>Embryophyta</taxon>
        <taxon>Tracheophyta</taxon>
        <taxon>Spermatophyta</taxon>
        <taxon>Magnoliopsida</taxon>
        <taxon>eudicotyledons</taxon>
        <taxon>Gunneridae</taxon>
        <taxon>Pentapetalae</taxon>
        <taxon>rosids</taxon>
        <taxon>malvids</taxon>
        <taxon>Myrtales</taxon>
        <taxon>Myrtaceae</taxon>
        <taxon>Myrtoideae</taxon>
        <taxon>Myrteae</taxon>
        <taxon>Australasian group</taxon>
        <taxon>Rhodamnia</taxon>
    </lineage>
</organism>
<keyword evidence="3" id="KW-0611">Plant defense</keyword>
<dbReference type="Gene3D" id="3.40.50.10140">
    <property type="entry name" value="Toll/interleukin-1 receptor homology (TIR) domain"/>
    <property type="match status" value="1"/>
</dbReference>
<dbReference type="PROSITE" id="PS50104">
    <property type="entry name" value="TIR"/>
    <property type="match status" value="1"/>
</dbReference>
<evidence type="ECO:0000256" key="4">
    <source>
        <dbReference type="SAM" id="MobiDB-lite"/>
    </source>
</evidence>
<evidence type="ECO:0000259" key="5">
    <source>
        <dbReference type="PROSITE" id="PS50104"/>
    </source>
</evidence>
<dbReference type="InterPro" id="IPR002182">
    <property type="entry name" value="NB-ARC"/>
</dbReference>
<feature type="region of interest" description="Disordered" evidence="4">
    <location>
        <begin position="14"/>
        <end position="55"/>
    </location>
</feature>
<dbReference type="SMART" id="SM00255">
    <property type="entry name" value="TIR"/>
    <property type="match status" value="1"/>
</dbReference>
<evidence type="ECO:0000313" key="6">
    <source>
        <dbReference type="Proteomes" id="UP000827889"/>
    </source>
</evidence>
<dbReference type="Pfam" id="PF00931">
    <property type="entry name" value="NB-ARC"/>
    <property type="match status" value="1"/>
</dbReference>
<evidence type="ECO:0000256" key="1">
    <source>
        <dbReference type="ARBA" id="ARBA00022614"/>
    </source>
</evidence>
<sequence length="610" mass="69265">MHLLPIKKRKLSEVRNAKDVDTGGGSGSVTAPTGANSGGSSSSPTETTNGSFSSSIAPLGDPYDVFLSFRGKDTRLGFTDHLYKGLVDARIRTFRDNEGLRRGEKIAELFAAIKNSKFLIPILSENYGTSSWCLHELVQIMECKKKNAEVIVLPIFYKVKPSDVAHQKGRFGDEFRKRERRLRKRRGFDSTILEKWKEALVEVSSLKGHCASGPEGELVKSVVREVLSELIRKFELDVPENLVGIGSQVEEVMKSVRNNSHATLFVGIHGMGGIGKTTIAKTIYNQLLNQFEYRSFIADIREKYKNGVERLHNQLIHDMLKEENLVRNRDEGIKLLSSRFKDKKVLILLDDVDADSHLEDLAGNHDWFSLGSVIIITTRDKSILDKARVDCKHDHHVLDKDSSLILFSRHAFRNDAPPSEFQKLTNEVVSTTGRLPLSLKVLGSFLCDKPQGVWEDTIKQLRNVPDKEVQKRLKIDYDALEEGQKQIFLDIACFFIDTDLRIASYMWDACDFYPKKGIEVLKLRSLIKVGENYELKMHDQLRDFGLEIVRQEDEREPRNRSRLWDSKEVMKVLEEDEVTVSLLLPPLVRVHCQSDVGPPLSACPSDQRTF</sequence>